<evidence type="ECO:0000313" key="2">
    <source>
        <dbReference type="EMBL" id="KAF8485832.1"/>
    </source>
</evidence>
<dbReference type="Proteomes" id="UP000759537">
    <property type="component" value="Unassembled WGS sequence"/>
</dbReference>
<feature type="transmembrane region" description="Helical" evidence="1">
    <location>
        <begin position="115"/>
        <end position="134"/>
    </location>
</feature>
<comment type="caution">
    <text evidence="2">The sequence shown here is derived from an EMBL/GenBank/DDBJ whole genome shotgun (WGS) entry which is preliminary data.</text>
</comment>
<evidence type="ECO:0000256" key="1">
    <source>
        <dbReference type="SAM" id="Phobius"/>
    </source>
</evidence>
<keyword evidence="1" id="KW-1133">Transmembrane helix</keyword>
<accession>A0A9P5N4B3</accession>
<organism evidence="2 3">
    <name type="scientific">Russula ochroleuca</name>
    <dbReference type="NCBI Taxonomy" id="152965"/>
    <lineage>
        <taxon>Eukaryota</taxon>
        <taxon>Fungi</taxon>
        <taxon>Dikarya</taxon>
        <taxon>Basidiomycota</taxon>
        <taxon>Agaricomycotina</taxon>
        <taxon>Agaricomycetes</taxon>
        <taxon>Russulales</taxon>
        <taxon>Russulaceae</taxon>
        <taxon>Russula</taxon>
    </lineage>
</organism>
<dbReference type="AlphaFoldDB" id="A0A9P5N4B3"/>
<reference evidence="2" key="2">
    <citation type="journal article" date="2020" name="Nat. Commun.">
        <title>Large-scale genome sequencing of mycorrhizal fungi provides insights into the early evolution of symbiotic traits.</title>
        <authorList>
            <person name="Miyauchi S."/>
            <person name="Kiss E."/>
            <person name="Kuo A."/>
            <person name="Drula E."/>
            <person name="Kohler A."/>
            <person name="Sanchez-Garcia M."/>
            <person name="Morin E."/>
            <person name="Andreopoulos B."/>
            <person name="Barry K.W."/>
            <person name="Bonito G."/>
            <person name="Buee M."/>
            <person name="Carver A."/>
            <person name="Chen C."/>
            <person name="Cichocki N."/>
            <person name="Clum A."/>
            <person name="Culley D."/>
            <person name="Crous P.W."/>
            <person name="Fauchery L."/>
            <person name="Girlanda M."/>
            <person name="Hayes R.D."/>
            <person name="Keri Z."/>
            <person name="LaButti K."/>
            <person name="Lipzen A."/>
            <person name="Lombard V."/>
            <person name="Magnuson J."/>
            <person name="Maillard F."/>
            <person name="Murat C."/>
            <person name="Nolan M."/>
            <person name="Ohm R.A."/>
            <person name="Pangilinan J."/>
            <person name="Pereira M.F."/>
            <person name="Perotto S."/>
            <person name="Peter M."/>
            <person name="Pfister S."/>
            <person name="Riley R."/>
            <person name="Sitrit Y."/>
            <person name="Stielow J.B."/>
            <person name="Szollosi G."/>
            <person name="Zifcakova L."/>
            <person name="Stursova M."/>
            <person name="Spatafora J.W."/>
            <person name="Tedersoo L."/>
            <person name="Vaario L.M."/>
            <person name="Yamada A."/>
            <person name="Yan M."/>
            <person name="Wang P."/>
            <person name="Xu J."/>
            <person name="Bruns T."/>
            <person name="Baldrian P."/>
            <person name="Vilgalys R."/>
            <person name="Dunand C."/>
            <person name="Henrissat B."/>
            <person name="Grigoriev I.V."/>
            <person name="Hibbett D."/>
            <person name="Nagy L.G."/>
            <person name="Martin F.M."/>
        </authorList>
    </citation>
    <scope>NUCLEOTIDE SEQUENCE</scope>
    <source>
        <strain evidence="2">Prilba</strain>
    </source>
</reference>
<feature type="transmembrane region" description="Helical" evidence="1">
    <location>
        <begin position="21"/>
        <end position="43"/>
    </location>
</feature>
<keyword evidence="1" id="KW-0472">Membrane</keyword>
<name>A0A9P5N4B3_9AGAM</name>
<keyword evidence="1" id="KW-0812">Transmembrane</keyword>
<dbReference type="EMBL" id="WHVB01000002">
    <property type="protein sequence ID" value="KAF8485832.1"/>
    <property type="molecule type" value="Genomic_DNA"/>
</dbReference>
<proteinExistence type="predicted"/>
<keyword evidence="3" id="KW-1185">Reference proteome</keyword>
<protein>
    <submittedName>
        <fullName evidence="2">Uncharacterized protein</fullName>
    </submittedName>
</protein>
<evidence type="ECO:0000313" key="3">
    <source>
        <dbReference type="Proteomes" id="UP000759537"/>
    </source>
</evidence>
<gene>
    <name evidence="2" type="ORF">DFH94DRAFT_708369</name>
</gene>
<reference evidence="2" key="1">
    <citation type="submission" date="2019-10" db="EMBL/GenBank/DDBJ databases">
        <authorList>
            <consortium name="DOE Joint Genome Institute"/>
            <person name="Kuo A."/>
            <person name="Miyauchi S."/>
            <person name="Kiss E."/>
            <person name="Drula E."/>
            <person name="Kohler A."/>
            <person name="Sanchez-Garcia M."/>
            <person name="Andreopoulos B."/>
            <person name="Barry K.W."/>
            <person name="Bonito G."/>
            <person name="Buee M."/>
            <person name="Carver A."/>
            <person name="Chen C."/>
            <person name="Cichocki N."/>
            <person name="Clum A."/>
            <person name="Culley D."/>
            <person name="Crous P.W."/>
            <person name="Fauchery L."/>
            <person name="Girlanda M."/>
            <person name="Hayes R."/>
            <person name="Keri Z."/>
            <person name="LaButti K."/>
            <person name="Lipzen A."/>
            <person name="Lombard V."/>
            <person name="Magnuson J."/>
            <person name="Maillard F."/>
            <person name="Morin E."/>
            <person name="Murat C."/>
            <person name="Nolan M."/>
            <person name="Ohm R."/>
            <person name="Pangilinan J."/>
            <person name="Pereira M."/>
            <person name="Perotto S."/>
            <person name="Peter M."/>
            <person name="Riley R."/>
            <person name="Sitrit Y."/>
            <person name="Stielow B."/>
            <person name="Szollosi G."/>
            <person name="Zifcakova L."/>
            <person name="Stursova M."/>
            <person name="Spatafora J.W."/>
            <person name="Tedersoo L."/>
            <person name="Vaario L.-M."/>
            <person name="Yamada A."/>
            <person name="Yan M."/>
            <person name="Wang P."/>
            <person name="Xu J."/>
            <person name="Bruns T."/>
            <person name="Baldrian P."/>
            <person name="Vilgalys R."/>
            <person name="Henrissat B."/>
            <person name="Grigoriev I.V."/>
            <person name="Hibbett D."/>
            <person name="Nagy L.G."/>
            <person name="Martin F.M."/>
        </authorList>
    </citation>
    <scope>NUCLEOTIDE SEQUENCE</scope>
    <source>
        <strain evidence="2">Prilba</strain>
    </source>
</reference>
<sequence>MSRFHWDSKDVTTSRRELWYFYLYSIVRVSLFFFTLSFPFSIIDHGNDGLAGFRFGPSQIQNLLYFAGYDMSQPPFAKLCGSGSNCVLPFIKSFMGHVRNSPSFSHRSHLRCSSMGSFLFIFLCVVNFSGLCDVDVRKSQGGRMETDCSKTGQISCFFFTI</sequence>